<evidence type="ECO:0000313" key="1">
    <source>
        <dbReference type="EMBL" id="SVB85398.1"/>
    </source>
</evidence>
<dbReference type="GO" id="GO:0030246">
    <property type="term" value="F:carbohydrate binding"/>
    <property type="evidence" value="ECO:0007669"/>
    <property type="project" value="InterPro"/>
</dbReference>
<dbReference type="InterPro" id="IPR013784">
    <property type="entry name" value="Carb-bd-like_fold"/>
</dbReference>
<reference evidence="1" key="1">
    <citation type="submission" date="2018-05" db="EMBL/GenBank/DDBJ databases">
        <authorList>
            <person name="Lanie J.A."/>
            <person name="Ng W.-L."/>
            <person name="Kazmierczak K.M."/>
            <person name="Andrzejewski T.M."/>
            <person name="Davidsen T.M."/>
            <person name="Wayne K.J."/>
            <person name="Tettelin H."/>
            <person name="Glass J.I."/>
            <person name="Rusch D."/>
            <person name="Podicherti R."/>
            <person name="Tsui H.-C.T."/>
            <person name="Winkler M.E."/>
        </authorList>
    </citation>
    <scope>NUCLEOTIDE SEQUENCE</scope>
</reference>
<dbReference type="EMBL" id="UINC01060662">
    <property type="protein sequence ID" value="SVB85398.1"/>
    <property type="molecule type" value="Genomic_DNA"/>
</dbReference>
<dbReference type="AlphaFoldDB" id="A0A382HDL3"/>
<name>A0A382HDL3_9ZZZZ</name>
<dbReference type="SUPFAM" id="SSF49452">
    <property type="entry name" value="Starch-binding domain-like"/>
    <property type="match status" value="1"/>
</dbReference>
<dbReference type="Gene3D" id="2.60.40.1120">
    <property type="entry name" value="Carboxypeptidase-like, regulatory domain"/>
    <property type="match status" value="1"/>
</dbReference>
<gene>
    <name evidence="1" type="ORF">METZ01_LOCUS238252</name>
</gene>
<organism evidence="1">
    <name type="scientific">marine metagenome</name>
    <dbReference type="NCBI Taxonomy" id="408172"/>
    <lineage>
        <taxon>unclassified sequences</taxon>
        <taxon>metagenomes</taxon>
        <taxon>ecological metagenomes</taxon>
    </lineage>
</organism>
<proteinExistence type="predicted"/>
<accession>A0A382HDL3</accession>
<sequence length="234" mass="26607">MKLLALLLLSTASAMAADVSGVIKLDGPQPKRPPLQLTPESRKLYEGRPYPRDEVELVSAKGEIQNVFVYVRKGLPAGKTYPAPKKAALLDQQRSMFRPRIQGLFVGQEFTMRNSDPIIHNVRSLSQENRPFNVAQPAGTPDRLKRFSDKEGPIELRCDYHRWMRAFIFVMEHPFFAVTDAQGRFTIKKLPPGEYVLATWHESFGENKQTIQVTDDGLKDVSFTYKPKKGLNFE</sequence>
<dbReference type="InterPro" id="IPR008972">
    <property type="entry name" value="Cupredoxin"/>
</dbReference>
<dbReference type="SUPFAM" id="SSF49503">
    <property type="entry name" value="Cupredoxins"/>
    <property type="match status" value="1"/>
</dbReference>
<evidence type="ECO:0008006" key="2">
    <source>
        <dbReference type="Google" id="ProtNLM"/>
    </source>
</evidence>
<protein>
    <recommendedName>
        <fullName evidence="2">Rhamnogalacturonan lyase domain-containing protein</fullName>
    </recommendedName>
</protein>